<dbReference type="InterPro" id="IPR042109">
    <property type="entry name" value="Adenylosuccinate_synth_dom1"/>
</dbReference>
<dbReference type="GO" id="GO:0000166">
    <property type="term" value="F:nucleotide binding"/>
    <property type="evidence" value="ECO:0007669"/>
    <property type="project" value="UniProtKB-KW"/>
</dbReference>
<evidence type="ECO:0000256" key="3">
    <source>
        <dbReference type="ARBA" id="ARBA00022741"/>
    </source>
</evidence>
<dbReference type="AlphaFoldDB" id="A0AAW2L2X7"/>
<evidence type="ECO:0000313" key="7">
    <source>
        <dbReference type="EMBL" id="KAL0312595.1"/>
    </source>
</evidence>
<protein>
    <submittedName>
        <fullName evidence="7">Adenylosuccinate synthetase, chloroplastic</fullName>
    </submittedName>
</protein>
<keyword evidence="4" id="KW-0658">Purine biosynthesis</keyword>
<accession>A0AAW2L2X7</accession>
<evidence type="ECO:0000256" key="5">
    <source>
        <dbReference type="ARBA" id="ARBA00022842"/>
    </source>
</evidence>
<keyword evidence="3" id="KW-0547">Nucleotide-binding</keyword>
<dbReference type="InterPro" id="IPR027417">
    <property type="entry name" value="P-loop_NTPase"/>
</dbReference>
<feature type="chain" id="PRO_5043699687" evidence="6">
    <location>
        <begin position="24"/>
        <end position="125"/>
    </location>
</feature>
<dbReference type="SUPFAM" id="SSF52540">
    <property type="entry name" value="P-loop containing nucleoside triphosphate hydrolases"/>
    <property type="match status" value="1"/>
</dbReference>
<feature type="signal peptide" evidence="6">
    <location>
        <begin position="1"/>
        <end position="23"/>
    </location>
</feature>
<reference evidence="7" key="1">
    <citation type="submission" date="2020-06" db="EMBL/GenBank/DDBJ databases">
        <authorList>
            <person name="Li T."/>
            <person name="Hu X."/>
            <person name="Zhang T."/>
            <person name="Song X."/>
            <person name="Zhang H."/>
            <person name="Dai N."/>
            <person name="Sheng W."/>
            <person name="Hou X."/>
            <person name="Wei L."/>
        </authorList>
    </citation>
    <scope>NUCLEOTIDE SEQUENCE</scope>
    <source>
        <strain evidence="7">G02</strain>
        <tissue evidence="7">Leaf</tissue>
    </source>
</reference>
<reference evidence="7" key="2">
    <citation type="journal article" date="2024" name="Plant">
        <title>Genomic evolution and insights into agronomic trait innovations of Sesamum species.</title>
        <authorList>
            <person name="Miao H."/>
            <person name="Wang L."/>
            <person name="Qu L."/>
            <person name="Liu H."/>
            <person name="Sun Y."/>
            <person name="Le M."/>
            <person name="Wang Q."/>
            <person name="Wei S."/>
            <person name="Zheng Y."/>
            <person name="Lin W."/>
            <person name="Duan Y."/>
            <person name="Cao H."/>
            <person name="Xiong S."/>
            <person name="Wang X."/>
            <person name="Wei L."/>
            <person name="Li C."/>
            <person name="Ma Q."/>
            <person name="Ju M."/>
            <person name="Zhao R."/>
            <person name="Li G."/>
            <person name="Mu C."/>
            <person name="Tian Q."/>
            <person name="Mei H."/>
            <person name="Zhang T."/>
            <person name="Gao T."/>
            <person name="Zhang H."/>
        </authorList>
    </citation>
    <scope>NUCLEOTIDE SEQUENCE</scope>
    <source>
        <strain evidence="7">G02</strain>
    </source>
</reference>
<comment type="caution">
    <text evidence="7">The sequence shown here is derived from an EMBL/GenBank/DDBJ whole genome shotgun (WGS) entry which is preliminary data.</text>
</comment>
<dbReference type="GO" id="GO:0005737">
    <property type="term" value="C:cytoplasm"/>
    <property type="evidence" value="ECO:0007669"/>
    <property type="project" value="TreeGrafter"/>
</dbReference>
<keyword evidence="1" id="KW-0436">Ligase</keyword>
<dbReference type="GO" id="GO:0046872">
    <property type="term" value="F:metal ion binding"/>
    <property type="evidence" value="ECO:0007669"/>
    <property type="project" value="UniProtKB-KW"/>
</dbReference>
<dbReference type="PANTHER" id="PTHR11846">
    <property type="entry name" value="ADENYLOSUCCINATE SYNTHETASE"/>
    <property type="match status" value="1"/>
</dbReference>
<keyword evidence="6" id="KW-0732">Signal</keyword>
<keyword evidence="5" id="KW-0460">Magnesium</keyword>
<dbReference type="Gene3D" id="3.40.440.10">
    <property type="entry name" value="Adenylosuccinate Synthetase, subunit A, domain 1"/>
    <property type="match status" value="1"/>
</dbReference>
<gene>
    <name evidence="7" type="ORF">Sradi_5658800</name>
</gene>
<dbReference type="EMBL" id="JACGWJ010000026">
    <property type="protein sequence ID" value="KAL0312595.1"/>
    <property type="molecule type" value="Genomic_DNA"/>
</dbReference>
<proteinExistence type="predicted"/>
<dbReference type="GO" id="GO:0044208">
    <property type="term" value="P:'de novo' AMP biosynthetic process"/>
    <property type="evidence" value="ECO:0007669"/>
    <property type="project" value="TreeGrafter"/>
</dbReference>
<organism evidence="7">
    <name type="scientific">Sesamum radiatum</name>
    <name type="common">Black benniseed</name>
    <dbReference type="NCBI Taxonomy" id="300843"/>
    <lineage>
        <taxon>Eukaryota</taxon>
        <taxon>Viridiplantae</taxon>
        <taxon>Streptophyta</taxon>
        <taxon>Embryophyta</taxon>
        <taxon>Tracheophyta</taxon>
        <taxon>Spermatophyta</taxon>
        <taxon>Magnoliopsida</taxon>
        <taxon>eudicotyledons</taxon>
        <taxon>Gunneridae</taxon>
        <taxon>Pentapetalae</taxon>
        <taxon>asterids</taxon>
        <taxon>lamiids</taxon>
        <taxon>Lamiales</taxon>
        <taxon>Pedaliaceae</taxon>
        <taxon>Sesamum</taxon>
    </lineage>
</organism>
<dbReference type="InterPro" id="IPR001114">
    <property type="entry name" value="Adenylosuccinate_synthetase"/>
</dbReference>
<dbReference type="SMART" id="SM00788">
    <property type="entry name" value="Adenylsucc_synt"/>
    <property type="match status" value="1"/>
</dbReference>
<dbReference type="PANTHER" id="PTHR11846:SF0">
    <property type="entry name" value="ADENYLOSUCCINATE SYNTHETASE"/>
    <property type="match status" value="1"/>
</dbReference>
<dbReference type="Pfam" id="PF00709">
    <property type="entry name" value="Adenylsucc_synt"/>
    <property type="match status" value="1"/>
</dbReference>
<dbReference type="GO" id="GO:0004019">
    <property type="term" value="F:adenylosuccinate synthase activity"/>
    <property type="evidence" value="ECO:0007669"/>
    <property type="project" value="InterPro"/>
</dbReference>
<sequence length="125" mass="13371">MLKLVRVISSPVTVLICFCGANAGYTTENSAGKKYAPHLVPSGILSNETMCVIGNAIMVRLPQLFEELDELEACGVACKGRISVSASARLLFDRNQVVDGLRDAELAKLHPCYSSKVTQNGIKSG</sequence>
<keyword evidence="2" id="KW-0479">Metal-binding</keyword>
<name>A0AAW2L2X7_SESRA</name>
<evidence type="ECO:0000256" key="1">
    <source>
        <dbReference type="ARBA" id="ARBA00022598"/>
    </source>
</evidence>
<evidence type="ECO:0000256" key="6">
    <source>
        <dbReference type="SAM" id="SignalP"/>
    </source>
</evidence>
<evidence type="ECO:0000256" key="2">
    <source>
        <dbReference type="ARBA" id="ARBA00022723"/>
    </source>
</evidence>
<evidence type="ECO:0000256" key="4">
    <source>
        <dbReference type="ARBA" id="ARBA00022755"/>
    </source>
</evidence>
<dbReference type="GO" id="GO:0046040">
    <property type="term" value="P:IMP metabolic process"/>
    <property type="evidence" value="ECO:0007669"/>
    <property type="project" value="TreeGrafter"/>
</dbReference>